<evidence type="ECO:0008006" key="4">
    <source>
        <dbReference type="Google" id="ProtNLM"/>
    </source>
</evidence>
<dbReference type="InterPro" id="IPR050317">
    <property type="entry name" value="Plant_Fungal_Acyltransferase"/>
</dbReference>
<dbReference type="GO" id="GO:0016747">
    <property type="term" value="F:acyltransferase activity, transferring groups other than amino-acyl groups"/>
    <property type="evidence" value="ECO:0007669"/>
    <property type="project" value="TreeGrafter"/>
</dbReference>
<dbReference type="RefSeq" id="XP_033395193.1">
    <property type="nucleotide sequence ID" value="XM_033537210.1"/>
</dbReference>
<dbReference type="PANTHER" id="PTHR31642">
    <property type="entry name" value="TRICHOTHECENE 3-O-ACETYLTRANSFERASE"/>
    <property type="match status" value="1"/>
</dbReference>
<dbReference type="OrthoDB" id="1862401at2759"/>
<proteinExistence type="predicted"/>
<dbReference type="GO" id="GO:0044550">
    <property type="term" value="P:secondary metabolite biosynthetic process"/>
    <property type="evidence" value="ECO:0007669"/>
    <property type="project" value="TreeGrafter"/>
</dbReference>
<sequence>MGSRPGSISQPTLAAPLIPTEHIGPKGWIRYLYLFELPENYDAARVEQLLRDAFIAAKKRTPLLGCEAVPDLKTGLLTLREYGDEINDFKAKDLRAPGLFPSFAELQAKNFPVSALEADDVCYRSSEWPEAGDRLPVTLMQANFINGGLILNWCIFHAYSDGTTAYKFTEILAEDVRRLQGIKITNPCEIPYEDRAKIMRSSGRKPGKPEDHPEYVALPFVPEGPPPKLLERNTIKGQVFYFSPESMAALKKDSTDENSGEWISTNDAVAGLVWRTVMNAQMPVESLNGEAQQALFTVATDTRRRAHAPMHKQTIGNFVGFADARMDLKRLLTEATLAETAREVRRSITRSDKDYLDSLTALIENTENIYGLAPTVFLDMPGPNILYTTWRNFTLYDLQWGSALGNQMRSMRLPQAGMCNGAQIVFPEHKDGGLEMYVGVEKQNFERLCQDPLWRKYAEIRE</sequence>
<evidence type="ECO:0000256" key="1">
    <source>
        <dbReference type="ARBA" id="ARBA00022679"/>
    </source>
</evidence>
<protein>
    <recommendedName>
        <fullName evidence="4">Trichothecene 3-O-acetyltransferase</fullName>
    </recommendedName>
</protein>
<evidence type="ECO:0000313" key="2">
    <source>
        <dbReference type="EMBL" id="KAF2139480.1"/>
    </source>
</evidence>
<evidence type="ECO:0000313" key="3">
    <source>
        <dbReference type="Proteomes" id="UP000799438"/>
    </source>
</evidence>
<organism evidence="2 3">
    <name type="scientific">Aplosporella prunicola CBS 121167</name>
    <dbReference type="NCBI Taxonomy" id="1176127"/>
    <lineage>
        <taxon>Eukaryota</taxon>
        <taxon>Fungi</taxon>
        <taxon>Dikarya</taxon>
        <taxon>Ascomycota</taxon>
        <taxon>Pezizomycotina</taxon>
        <taxon>Dothideomycetes</taxon>
        <taxon>Dothideomycetes incertae sedis</taxon>
        <taxon>Botryosphaeriales</taxon>
        <taxon>Aplosporellaceae</taxon>
        <taxon>Aplosporella</taxon>
    </lineage>
</organism>
<name>A0A6A6B644_9PEZI</name>
<dbReference type="AlphaFoldDB" id="A0A6A6B644"/>
<dbReference type="EMBL" id="ML995492">
    <property type="protein sequence ID" value="KAF2139480.1"/>
    <property type="molecule type" value="Genomic_DNA"/>
</dbReference>
<keyword evidence="1" id="KW-0808">Transferase</keyword>
<reference evidence="2" key="1">
    <citation type="journal article" date="2020" name="Stud. Mycol.">
        <title>101 Dothideomycetes genomes: a test case for predicting lifestyles and emergence of pathogens.</title>
        <authorList>
            <person name="Haridas S."/>
            <person name="Albert R."/>
            <person name="Binder M."/>
            <person name="Bloem J."/>
            <person name="Labutti K."/>
            <person name="Salamov A."/>
            <person name="Andreopoulos B."/>
            <person name="Baker S."/>
            <person name="Barry K."/>
            <person name="Bills G."/>
            <person name="Bluhm B."/>
            <person name="Cannon C."/>
            <person name="Castanera R."/>
            <person name="Culley D."/>
            <person name="Daum C."/>
            <person name="Ezra D."/>
            <person name="Gonzalez J."/>
            <person name="Henrissat B."/>
            <person name="Kuo A."/>
            <person name="Liang C."/>
            <person name="Lipzen A."/>
            <person name="Lutzoni F."/>
            <person name="Magnuson J."/>
            <person name="Mondo S."/>
            <person name="Nolan M."/>
            <person name="Ohm R."/>
            <person name="Pangilinan J."/>
            <person name="Park H.-J."/>
            <person name="Ramirez L."/>
            <person name="Alfaro M."/>
            <person name="Sun H."/>
            <person name="Tritt A."/>
            <person name="Yoshinaga Y."/>
            <person name="Zwiers L.-H."/>
            <person name="Turgeon B."/>
            <person name="Goodwin S."/>
            <person name="Spatafora J."/>
            <person name="Crous P."/>
            <person name="Grigoriev I."/>
        </authorList>
    </citation>
    <scope>NUCLEOTIDE SEQUENCE</scope>
    <source>
        <strain evidence="2">CBS 121167</strain>
    </source>
</reference>
<dbReference type="Proteomes" id="UP000799438">
    <property type="component" value="Unassembled WGS sequence"/>
</dbReference>
<accession>A0A6A6B644</accession>
<keyword evidence="3" id="KW-1185">Reference proteome</keyword>
<gene>
    <name evidence="2" type="ORF">K452DRAFT_232154</name>
</gene>
<dbReference type="PANTHER" id="PTHR31642:SF310">
    <property type="entry name" value="FATTY ALCOHOL:CAFFEOYL-COA ACYLTRANSFERASE"/>
    <property type="match status" value="1"/>
</dbReference>
<dbReference type="Gene3D" id="3.30.559.10">
    <property type="entry name" value="Chloramphenicol acetyltransferase-like domain"/>
    <property type="match status" value="2"/>
</dbReference>
<dbReference type="InterPro" id="IPR023213">
    <property type="entry name" value="CAT-like_dom_sf"/>
</dbReference>
<dbReference type="Pfam" id="PF02458">
    <property type="entry name" value="Transferase"/>
    <property type="match status" value="1"/>
</dbReference>
<dbReference type="GeneID" id="54294706"/>